<reference evidence="1" key="2">
    <citation type="submission" date="2025-09" db="UniProtKB">
        <authorList>
            <consortium name="Ensembl"/>
        </authorList>
    </citation>
    <scope>IDENTIFICATION</scope>
</reference>
<dbReference type="InterPro" id="IPR036420">
    <property type="entry name" value="BRCT_dom_sf"/>
</dbReference>
<dbReference type="Gene3D" id="3.40.50.10190">
    <property type="entry name" value="BRCT domain"/>
    <property type="match status" value="1"/>
</dbReference>
<evidence type="ECO:0008006" key="3">
    <source>
        <dbReference type="Google" id="ProtNLM"/>
    </source>
</evidence>
<reference evidence="1" key="1">
    <citation type="submission" date="2025-08" db="UniProtKB">
        <authorList>
            <consortium name="Ensembl"/>
        </authorList>
    </citation>
    <scope>IDENTIFICATION</scope>
</reference>
<dbReference type="Ensembl" id="ENSPCET00000025252.1">
    <property type="protein sequence ID" value="ENSPCEP00000024438.1"/>
    <property type="gene ID" value="ENSPCEG00000018471.1"/>
</dbReference>
<evidence type="ECO:0000313" key="1">
    <source>
        <dbReference type="Ensembl" id="ENSPCEP00000024438.1"/>
    </source>
</evidence>
<sequence>MLQRSFPIRDVGTSSDSKSLGAVNPLVGSPVLVTIRQKCNATVVTREWVLDSVACHECQKFDPYLVSQS</sequence>
<dbReference type="Proteomes" id="UP000694393">
    <property type="component" value="Unplaced"/>
</dbReference>
<dbReference type="AlphaFoldDB" id="A0A8C8SR96"/>
<organism evidence="1 2">
    <name type="scientific">Pelusios castaneus</name>
    <name type="common">West African mud turtle</name>
    <dbReference type="NCBI Taxonomy" id="367368"/>
    <lineage>
        <taxon>Eukaryota</taxon>
        <taxon>Metazoa</taxon>
        <taxon>Chordata</taxon>
        <taxon>Craniata</taxon>
        <taxon>Vertebrata</taxon>
        <taxon>Euteleostomi</taxon>
        <taxon>Archelosauria</taxon>
        <taxon>Testudinata</taxon>
        <taxon>Testudines</taxon>
        <taxon>Pleurodira</taxon>
        <taxon>Pelomedusidae</taxon>
        <taxon>Pelusios</taxon>
    </lineage>
</organism>
<name>A0A8C8SR96_9SAUR</name>
<protein>
    <recommendedName>
        <fullName evidence="3">BRCT domain-containing protein</fullName>
    </recommendedName>
</protein>
<dbReference type="SUPFAM" id="SSF52113">
    <property type="entry name" value="BRCT domain"/>
    <property type="match status" value="1"/>
</dbReference>
<proteinExistence type="predicted"/>
<evidence type="ECO:0000313" key="2">
    <source>
        <dbReference type="Proteomes" id="UP000694393"/>
    </source>
</evidence>
<keyword evidence="2" id="KW-1185">Reference proteome</keyword>
<accession>A0A8C8SR96</accession>